<dbReference type="Gene3D" id="1.20.120.910">
    <property type="entry name" value="DksA, coiled-coil domain"/>
    <property type="match status" value="1"/>
</dbReference>
<name>L2FBA9_9GAMM</name>
<dbReference type="PATRIC" id="fig|1230338.3.peg.1075"/>
<comment type="caution">
    <text evidence="6">The sequence shown here is derived from an EMBL/GenBank/DDBJ whole genome shotgun (WGS) entry which is preliminary data.</text>
</comment>
<dbReference type="Pfam" id="PF01258">
    <property type="entry name" value="zf-dskA_traR"/>
    <property type="match status" value="1"/>
</dbReference>
<evidence type="ECO:0000256" key="3">
    <source>
        <dbReference type="ARBA" id="ARBA00022833"/>
    </source>
</evidence>
<dbReference type="RefSeq" id="WP_009767541.1">
    <property type="nucleotide sequence ID" value="NZ_ANIN01000001.1"/>
</dbReference>
<dbReference type="Proteomes" id="UP000023795">
    <property type="component" value="Unassembled WGS sequence"/>
</dbReference>
<dbReference type="PROSITE" id="PS51128">
    <property type="entry name" value="ZF_DKSA_2"/>
    <property type="match status" value="1"/>
</dbReference>
<keyword evidence="3" id="KW-0862">Zinc</keyword>
<evidence type="ECO:0000256" key="2">
    <source>
        <dbReference type="ARBA" id="ARBA00022771"/>
    </source>
</evidence>
<evidence type="ECO:0000256" key="4">
    <source>
        <dbReference type="PROSITE-ProRule" id="PRU00510"/>
    </source>
</evidence>
<dbReference type="InterPro" id="IPR000962">
    <property type="entry name" value="Znf_DskA_TraR"/>
</dbReference>
<gene>
    <name evidence="6" type="ORF">MOMA_04955</name>
</gene>
<feature type="zinc finger region" description="dksA C4-type" evidence="4">
    <location>
        <begin position="82"/>
        <end position="106"/>
    </location>
</feature>
<dbReference type="PANTHER" id="PTHR33823:SF4">
    <property type="entry name" value="GENERAL STRESS PROTEIN 16O"/>
    <property type="match status" value="1"/>
</dbReference>
<dbReference type="SUPFAM" id="SSF57716">
    <property type="entry name" value="Glucocorticoid receptor-like (DNA-binding domain)"/>
    <property type="match status" value="1"/>
</dbReference>
<sequence length="108" mass="12484">MSDLAKHKADLLDLKTEYETRIQKITDHIHHPPDELNQHWDDQAVSATENDMRKNLLLEAEYNLDLVNSALMRLENDSYGICSDCGEDIEEKRLDIVPYATKCMTHAK</sequence>
<dbReference type="EMBL" id="ANIN01000001">
    <property type="protein sequence ID" value="ELA09723.1"/>
    <property type="molecule type" value="Genomic_DNA"/>
</dbReference>
<dbReference type="PANTHER" id="PTHR33823">
    <property type="entry name" value="RNA POLYMERASE-BINDING TRANSCRIPTION FACTOR DKSA-RELATED"/>
    <property type="match status" value="1"/>
</dbReference>
<evidence type="ECO:0000256" key="1">
    <source>
        <dbReference type="ARBA" id="ARBA00022723"/>
    </source>
</evidence>
<feature type="domain" description="Zinc finger DksA/TraR C4-type" evidence="5">
    <location>
        <begin position="78"/>
        <end position="104"/>
    </location>
</feature>
<accession>L2FBA9</accession>
<evidence type="ECO:0000313" key="6">
    <source>
        <dbReference type="EMBL" id="ELA09723.1"/>
    </source>
</evidence>
<dbReference type="eggNOG" id="COG1734">
    <property type="taxonomic scope" value="Bacteria"/>
</dbReference>
<proteinExistence type="predicted"/>
<dbReference type="GO" id="GO:0008270">
    <property type="term" value="F:zinc ion binding"/>
    <property type="evidence" value="ECO:0007669"/>
    <property type="project" value="UniProtKB-KW"/>
</dbReference>
<reference evidence="6 7" key="1">
    <citation type="journal article" date="2013" name="Genome Announc.">
        <title>Genome Sequence of Moraxella macacae 0408225, a Novel Bacterial Species Isolated from a Cynomolgus Macaque with Epistaxis.</title>
        <authorList>
            <person name="Ladner J.T."/>
            <person name="Whitehouse C.A."/>
            <person name="Koroleva G.I."/>
            <person name="Palacios G.F."/>
        </authorList>
    </citation>
    <scope>NUCLEOTIDE SEQUENCE [LARGE SCALE GENOMIC DNA]</scope>
    <source>
        <strain evidence="6 7">0408225</strain>
    </source>
</reference>
<dbReference type="AlphaFoldDB" id="L2FBA9"/>
<evidence type="ECO:0000259" key="5">
    <source>
        <dbReference type="Pfam" id="PF01258"/>
    </source>
</evidence>
<keyword evidence="2" id="KW-0863">Zinc-finger</keyword>
<organism evidence="6 7">
    <name type="scientific">Moraxella macacae 0408225</name>
    <dbReference type="NCBI Taxonomy" id="1230338"/>
    <lineage>
        <taxon>Bacteria</taxon>
        <taxon>Pseudomonadati</taxon>
        <taxon>Pseudomonadota</taxon>
        <taxon>Gammaproteobacteria</taxon>
        <taxon>Moraxellales</taxon>
        <taxon>Moraxellaceae</taxon>
        <taxon>Moraxella</taxon>
    </lineage>
</organism>
<evidence type="ECO:0000313" key="7">
    <source>
        <dbReference type="Proteomes" id="UP000023795"/>
    </source>
</evidence>
<keyword evidence="7" id="KW-1185">Reference proteome</keyword>
<keyword evidence="1" id="KW-0479">Metal-binding</keyword>
<protein>
    <submittedName>
        <fullName evidence="6">TraR/DksA family transcriptional regulator</fullName>
    </submittedName>
</protein>
<dbReference type="STRING" id="1230338.MOMA_04955"/>
<dbReference type="OrthoDB" id="6064855at2"/>